<reference evidence="2" key="1">
    <citation type="journal article" date="2019" name="Microbiol. Immunol.">
        <title>Molecular and phenotypic characterization of Leptospira johnsonii sp. nov., Leptospira ellinghausenii sp. nov. and Leptospira ryugenii sp. nov. isolated from soil and water in Japan.</title>
        <authorList>
            <person name="Masuzawa T."/>
            <person name="Saito M."/>
            <person name="Nakao R."/>
            <person name="Nikaido Y."/>
            <person name="Matsumoto M."/>
            <person name="Ogawa M."/>
            <person name="Yokoyama M."/>
            <person name="Hidaka Y."/>
            <person name="Tomita J."/>
            <person name="Sakakibara K."/>
            <person name="Suzuki K."/>
            <person name="Yasuda S."/>
            <person name="Sato H."/>
            <person name="Yamaguchi M."/>
            <person name="Yoshida S.I."/>
            <person name="Koizumi N."/>
            <person name="Kawamura Y."/>
        </authorList>
    </citation>
    <scope>NUCLEOTIDE SEQUENCE [LARGE SCALE GENOMIC DNA]</scope>
    <source>
        <strain evidence="2">E18</strain>
    </source>
</reference>
<dbReference type="AlphaFoldDB" id="A0A2P2DJ03"/>
<dbReference type="Proteomes" id="UP000245206">
    <property type="component" value="Unassembled WGS sequence"/>
</dbReference>
<evidence type="ECO:0000313" key="2">
    <source>
        <dbReference type="Proteomes" id="UP000245206"/>
    </source>
</evidence>
<organism evidence="1 2">
    <name type="scientific">Leptospira ellinghausenii</name>
    <dbReference type="NCBI Taxonomy" id="1917822"/>
    <lineage>
        <taxon>Bacteria</taxon>
        <taxon>Pseudomonadati</taxon>
        <taxon>Spirochaetota</taxon>
        <taxon>Spirochaetia</taxon>
        <taxon>Leptospirales</taxon>
        <taxon>Leptospiraceae</taxon>
        <taxon>Leptospira</taxon>
    </lineage>
</organism>
<keyword evidence="2" id="KW-1185">Reference proteome</keyword>
<comment type="caution">
    <text evidence="1">The sequence shown here is derived from an EMBL/GenBank/DDBJ whole genome shotgun (WGS) entry which is preliminary data.</text>
</comment>
<accession>A0A2P2DJ03</accession>
<sequence length="130" mass="15541">MQVASRSTLTDVSSIEKSITLLRNLLVKTIQKSNFNDLAFYLESHKSLIDDTLAKYNKRSDYINEINFIRSTIEENKLIPISIENFETRLNRLIIRYLIREKKKTKDMDYYGKKVNLISLRKKYFKKRKK</sequence>
<evidence type="ECO:0000313" key="1">
    <source>
        <dbReference type="EMBL" id="GBF44622.1"/>
    </source>
</evidence>
<name>A0A2P2DJ03_9LEPT</name>
<gene>
    <name evidence="1" type="ORF">LPTSP2_39250</name>
</gene>
<dbReference type="EMBL" id="BFAZ01000017">
    <property type="protein sequence ID" value="GBF44622.1"/>
    <property type="molecule type" value="Genomic_DNA"/>
</dbReference>
<proteinExistence type="predicted"/>
<protein>
    <submittedName>
        <fullName evidence="1">Uncharacterized protein</fullName>
    </submittedName>
</protein>